<dbReference type="Proteomes" id="UP000800039">
    <property type="component" value="Unassembled WGS sequence"/>
</dbReference>
<dbReference type="EMBL" id="ML976614">
    <property type="protein sequence ID" value="KAF1849827.1"/>
    <property type="molecule type" value="Genomic_DNA"/>
</dbReference>
<comment type="caution">
    <text evidence="2">The sequence shown here is derived from an EMBL/GenBank/DDBJ whole genome shotgun (WGS) entry which is preliminary data.</text>
</comment>
<sequence>MSAAQKYTSMIPFLVSRDDNNFQFCQIPINEGDNNTAIVDRIKSLERATNSKKAKRALHTLAMRKLSIGTVRLLEAPLETGKAQIIPTGYVGEKKRHDMMTNVLFNPATPIPTTHTLYVQLISGVRNDEEGHTKAWGLDYAIDGHAACIWLALALVAALVVGLVIGISTGDGKLGLGIGGGLLAASTAIQAAILMRTIY</sequence>
<accession>A0A9P4GQB5</accession>
<gene>
    <name evidence="2" type="ORF">K460DRAFT_349973</name>
</gene>
<name>A0A9P4GQB5_9PLEO</name>
<keyword evidence="1" id="KW-0472">Membrane</keyword>
<dbReference type="GeneID" id="63848711"/>
<dbReference type="AlphaFoldDB" id="A0A9P4GQB5"/>
<protein>
    <submittedName>
        <fullName evidence="2">Uncharacterized protein</fullName>
    </submittedName>
</protein>
<organism evidence="2 3">
    <name type="scientific">Cucurbitaria berberidis CBS 394.84</name>
    <dbReference type="NCBI Taxonomy" id="1168544"/>
    <lineage>
        <taxon>Eukaryota</taxon>
        <taxon>Fungi</taxon>
        <taxon>Dikarya</taxon>
        <taxon>Ascomycota</taxon>
        <taxon>Pezizomycotina</taxon>
        <taxon>Dothideomycetes</taxon>
        <taxon>Pleosporomycetidae</taxon>
        <taxon>Pleosporales</taxon>
        <taxon>Pleosporineae</taxon>
        <taxon>Cucurbitariaceae</taxon>
        <taxon>Cucurbitaria</taxon>
    </lineage>
</organism>
<keyword evidence="1" id="KW-1133">Transmembrane helix</keyword>
<feature type="transmembrane region" description="Helical" evidence="1">
    <location>
        <begin position="147"/>
        <end position="168"/>
    </location>
</feature>
<reference evidence="2" key="1">
    <citation type="submission" date="2020-01" db="EMBL/GenBank/DDBJ databases">
        <authorList>
            <consortium name="DOE Joint Genome Institute"/>
            <person name="Haridas S."/>
            <person name="Albert R."/>
            <person name="Binder M."/>
            <person name="Bloem J."/>
            <person name="Labutti K."/>
            <person name="Salamov A."/>
            <person name="Andreopoulos B."/>
            <person name="Baker S.E."/>
            <person name="Barry K."/>
            <person name="Bills G."/>
            <person name="Bluhm B.H."/>
            <person name="Cannon C."/>
            <person name="Castanera R."/>
            <person name="Culley D.E."/>
            <person name="Daum C."/>
            <person name="Ezra D."/>
            <person name="Gonzalez J.B."/>
            <person name="Henrissat B."/>
            <person name="Kuo A."/>
            <person name="Liang C."/>
            <person name="Lipzen A."/>
            <person name="Lutzoni F."/>
            <person name="Magnuson J."/>
            <person name="Mondo S."/>
            <person name="Nolan M."/>
            <person name="Ohm R."/>
            <person name="Pangilinan J."/>
            <person name="Park H.-J."/>
            <person name="Ramirez L."/>
            <person name="Alfaro M."/>
            <person name="Sun H."/>
            <person name="Tritt A."/>
            <person name="Yoshinaga Y."/>
            <person name="Zwiers L.-H."/>
            <person name="Turgeon B.G."/>
            <person name="Goodwin S.B."/>
            <person name="Spatafora J.W."/>
            <person name="Crous P.W."/>
            <person name="Grigoriev I.V."/>
        </authorList>
    </citation>
    <scope>NUCLEOTIDE SEQUENCE</scope>
    <source>
        <strain evidence="2">CBS 394.84</strain>
    </source>
</reference>
<evidence type="ECO:0000313" key="3">
    <source>
        <dbReference type="Proteomes" id="UP000800039"/>
    </source>
</evidence>
<keyword evidence="3" id="KW-1185">Reference proteome</keyword>
<proteinExistence type="predicted"/>
<evidence type="ECO:0000313" key="2">
    <source>
        <dbReference type="EMBL" id="KAF1849827.1"/>
    </source>
</evidence>
<feature type="transmembrane region" description="Helical" evidence="1">
    <location>
        <begin position="174"/>
        <end position="195"/>
    </location>
</feature>
<evidence type="ECO:0000256" key="1">
    <source>
        <dbReference type="SAM" id="Phobius"/>
    </source>
</evidence>
<dbReference type="RefSeq" id="XP_040792390.1">
    <property type="nucleotide sequence ID" value="XM_040931459.1"/>
</dbReference>
<keyword evidence="1" id="KW-0812">Transmembrane</keyword>